<organism evidence="2 3">
    <name type="scientific">Porites evermanni</name>
    <dbReference type="NCBI Taxonomy" id="104178"/>
    <lineage>
        <taxon>Eukaryota</taxon>
        <taxon>Metazoa</taxon>
        <taxon>Cnidaria</taxon>
        <taxon>Anthozoa</taxon>
        <taxon>Hexacorallia</taxon>
        <taxon>Scleractinia</taxon>
        <taxon>Fungiina</taxon>
        <taxon>Poritidae</taxon>
        <taxon>Porites</taxon>
    </lineage>
</organism>
<evidence type="ECO:0000256" key="1">
    <source>
        <dbReference type="SAM" id="Phobius"/>
    </source>
</evidence>
<evidence type="ECO:0008006" key="4">
    <source>
        <dbReference type="Google" id="ProtNLM"/>
    </source>
</evidence>
<proteinExistence type="predicted"/>
<reference evidence="2 3" key="1">
    <citation type="submission" date="2022-05" db="EMBL/GenBank/DDBJ databases">
        <authorList>
            <consortium name="Genoscope - CEA"/>
            <person name="William W."/>
        </authorList>
    </citation>
    <scope>NUCLEOTIDE SEQUENCE [LARGE SCALE GENOMIC DNA]</scope>
</reference>
<keyword evidence="1" id="KW-0472">Membrane</keyword>
<dbReference type="Gene3D" id="1.20.1070.10">
    <property type="entry name" value="Rhodopsin 7-helix transmembrane proteins"/>
    <property type="match status" value="1"/>
</dbReference>
<name>A0ABN8LZU3_9CNID</name>
<keyword evidence="1" id="KW-0812">Transmembrane</keyword>
<protein>
    <recommendedName>
        <fullName evidence="4">G-protein coupled receptors family 3 profile domain-containing protein</fullName>
    </recommendedName>
</protein>
<sequence length="238" mass="26516">MGLTYVPRNMIKNLGVDGQMANFGVKYVPPKVFIKRTELIMQLNSAPLITDETVKGPSERPLNPTPTVFNFSTEISQKYSTTSKEPTEPSIEEIKAILAANNCPHIDYDQEKDAFKIQKPAAANKHYQVQRNLELVLLGVSVVAVILSLIILTMIRVKSSERIFVNKNLLFSLGLGNLVYIVDIASFSTRMDHIVSSCLNEKPLSYTSLILFKITVITVVHKYSTSKINALSPLKTNC</sequence>
<evidence type="ECO:0000313" key="2">
    <source>
        <dbReference type="EMBL" id="CAH3022693.1"/>
    </source>
</evidence>
<evidence type="ECO:0000313" key="3">
    <source>
        <dbReference type="Proteomes" id="UP001159427"/>
    </source>
</evidence>
<feature type="transmembrane region" description="Helical" evidence="1">
    <location>
        <begin position="135"/>
        <end position="157"/>
    </location>
</feature>
<comment type="caution">
    <text evidence="2">The sequence shown here is derived from an EMBL/GenBank/DDBJ whole genome shotgun (WGS) entry which is preliminary data.</text>
</comment>
<dbReference type="Proteomes" id="UP001159427">
    <property type="component" value="Unassembled WGS sequence"/>
</dbReference>
<gene>
    <name evidence="2" type="ORF">PEVE_00016396</name>
</gene>
<feature type="transmembrane region" description="Helical" evidence="1">
    <location>
        <begin position="169"/>
        <end position="187"/>
    </location>
</feature>
<dbReference type="EMBL" id="CALNXI010000229">
    <property type="protein sequence ID" value="CAH3022693.1"/>
    <property type="molecule type" value="Genomic_DNA"/>
</dbReference>
<accession>A0ABN8LZU3</accession>
<keyword evidence="3" id="KW-1185">Reference proteome</keyword>
<keyword evidence="1" id="KW-1133">Transmembrane helix</keyword>